<proteinExistence type="predicted"/>
<dbReference type="InterPro" id="IPR027417">
    <property type="entry name" value="P-loop_NTPase"/>
</dbReference>
<organism evidence="1 2">
    <name type="scientific">Candidatus Nitrotoga arctica</name>
    <dbReference type="NCBI Taxonomy" id="453162"/>
    <lineage>
        <taxon>Bacteria</taxon>
        <taxon>Pseudomonadati</taxon>
        <taxon>Pseudomonadota</taxon>
        <taxon>Betaproteobacteria</taxon>
        <taxon>Nitrosomonadales</taxon>
        <taxon>Gallionellaceae</taxon>
        <taxon>Candidatus Nitrotoga</taxon>
    </lineage>
</organism>
<dbReference type="EMBL" id="OU912926">
    <property type="protein sequence ID" value="CAG9933277.1"/>
    <property type="molecule type" value="Genomic_DNA"/>
</dbReference>
<accession>A0ABM8Z0K7</accession>
<evidence type="ECO:0000313" key="1">
    <source>
        <dbReference type="EMBL" id="CAG9933277.1"/>
    </source>
</evidence>
<name>A0ABM8Z0K7_9PROT</name>
<gene>
    <name evidence="1" type="ORF">NTG6680_2028</name>
</gene>
<dbReference type="Gene3D" id="3.40.50.300">
    <property type="entry name" value="P-loop containing nucleotide triphosphate hydrolases"/>
    <property type="match status" value="1"/>
</dbReference>
<protein>
    <recommendedName>
        <fullName evidence="3">Terminase-like family protein</fullName>
    </recommendedName>
</protein>
<evidence type="ECO:0008006" key="3">
    <source>
        <dbReference type="Google" id="ProtNLM"/>
    </source>
</evidence>
<keyword evidence="2" id="KW-1185">Reference proteome</keyword>
<dbReference type="Proteomes" id="UP000839052">
    <property type="component" value="Chromosome"/>
</dbReference>
<reference evidence="1 2" key="1">
    <citation type="submission" date="2021-10" db="EMBL/GenBank/DDBJ databases">
        <authorList>
            <person name="Koch H."/>
        </authorList>
    </citation>
    <scope>NUCLEOTIDE SEQUENCE [LARGE SCALE GENOMIC DNA]</scope>
    <source>
        <strain evidence="1">6680</strain>
    </source>
</reference>
<evidence type="ECO:0000313" key="2">
    <source>
        <dbReference type="Proteomes" id="UP000839052"/>
    </source>
</evidence>
<sequence length="320" mass="35487">MLLFAAGFRTGKKGFSIAFSSHGLTGCAPILPGCLDRPGTAARYNGAEHVWRFSNGAYLEFGQLETHSDYSKYQGRSFTLLMADEIGQFSTPDLLDILRSNLRGPKDVPIRVVLAANPGGPGHHWIAKKYVFTGIPWCPFLEPKSKRHWCYAPSTFIGNQFIDIEQYRNQLESSCPSDPELLRAWIDGDWTVSRGAYFASVLDESRNCVDPWDKIPEHYGKSWETYLAHDFGSSAPSAPYIFAKSPGTNGPDGRYYSRDSLVIVDELATAKRDRQNEGLGWTVPILSEEIIAMCKRWRIKPMGVAADAIFSKSGSGAGNC</sequence>